<dbReference type="STRING" id="1450535.A0A317VXI7"/>
<proteinExistence type="predicted"/>
<feature type="domain" description="DUF8212" evidence="2">
    <location>
        <begin position="224"/>
        <end position="246"/>
    </location>
</feature>
<dbReference type="AlphaFoldDB" id="A0A317VXI7"/>
<dbReference type="Proteomes" id="UP000246702">
    <property type="component" value="Unassembled WGS sequence"/>
</dbReference>
<evidence type="ECO:0000313" key="3">
    <source>
        <dbReference type="EMBL" id="PWY78051.1"/>
    </source>
</evidence>
<dbReference type="PANTHER" id="PTHR10622">
    <property type="entry name" value="HET DOMAIN-CONTAINING PROTEIN"/>
    <property type="match status" value="1"/>
</dbReference>
<sequence>MRLINTSTYEMNEFEGRDIPEYAILSHTWGEGEVTFTDYDNLEYARTRPAFHKVEHSCRLANEHRLNWVWIDTCCIDKRSSAELSEAINSMFAWYRKSAVCFAYLSDVPAHVTAENDSGNTFERSRWFTRGWTLQELLAPENVVFYGTAWTEYGTRQQLRGRISAITNINEVALESRSTFKLYSVASRMSWAAQRQTKRVEDRAYCLLGIFEVNMPLLYGEGERAFIRLQEEILRETDDQSIFAWECEESGRRSFLSGLLAASPAYFAGSNHLMRGWRVRNDIPPTVTSRGVRIKCPL</sequence>
<accession>A0A317VXI7</accession>
<evidence type="ECO:0000313" key="4">
    <source>
        <dbReference type="Proteomes" id="UP000246702"/>
    </source>
</evidence>
<keyword evidence="4" id="KW-1185">Reference proteome</keyword>
<reference evidence="3 4" key="1">
    <citation type="submission" date="2016-12" db="EMBL/GenBank/DDBJ databases">
        <title>The genomes of Aspergillus section Nigri reveals drivers in fungal speciation.</title>
        <authorList>
            <consortium name="DOE Joint Genome Institute"/>
            <person name="Vesth T.C."/>
            <person name="Nybo J."/>
            <person name="Theobald S."/>
            <person name="Brandl J."/>
            <person name="Frisvad J.C."/>
            <person name="Nielsen K.F."/>
            <person name="Lyhne E.K."/>
            <person name="Kogle M.E."/>
            <person name="Kuo A."/>
            <person name="Riley R."/>
            <person name="Clum A."/>
            <person name="Nolan M."/>
            <person name="Lipzen A."/>
            <person name="Salamov A."/>
            <person name="Henrissat B."/>
            <person name="Wiebenga A."/>
            <person name="De Vries R.P."/>
            <person name="Grigoriev I.V."/>
            <person name="Mortensen U.H."/>
            <person name="Andersen M.R."/>
            <person name="Baker S.E."/>
        </authorList>
    </citation>
    <scope>NUCLEOTIDE SEQUENCE [LARGE SCALE GENOMIC DNA]</scope>
    <source>
        <strain evidence="3 4">CBS 115572</strain>
    </source>
</reference>
<evidence type="ECO:0000259" key="1">
    <source>
        <dbReference type="Pfam" id="PF06985"/>
    </source>
</evidence>
<comment type="caution">
    <text evidence="3">The sequence shown here is derived from an EMBL/GenBank/DDBJ whole genome shotgun (WGS) entry which is preliminary data.</text>
</comment>
<dbReference type="InterPro" id="IPR058525">
    <property type="entry name" value="DUF8212"/>
</dbReference>
<dbReference type="InterPro" id="IPR010730">
    <property type="entry name" value="HET"/>
</dbReference>
<dbReference type="Pfam" id="PF06985">
    <property type="entry name" value="HET"/>
    <property type="match status" value="1"/>
</dbReference>
<dbReference type="Pfam" id="PF26640">
    <property type="entry name" value="DUF8212"/>
    <property type="match status" value="1"/>
</dbReference>
<dbReference type="RefSeq" id="XP_025464563.1">
    <property type="nucleotide sequence ID" value="XM_025609339.1"/>
</dbReference>
<name>A0A317VXI7_9EURO</name>
<organism evidence="3 4">
    <name type="scientific">Aspergillus sclerotioniger CBS 115572</name>
    <dbReference type="NCBI Taxonomy" id="1450535"/>
    <lineage>
        <taxon>Eukaryota</taxon>
        <taxon>Fungi</taxon>
        <taxon>Dikarya</taxon>
        <taxon>Ascomycota</taxon>
        <taxon>Pezizomycotina</taxon>
        <taxon>Eurotiomycetes</taxon>
        <taxon>Eurotiomycetidae</taxon>
        <taxon>Eurotiales</taxon>
        <taxon>Aspergillaceae</taxon>
        <taxon>Aspergillus</taxon>
        <taxon>Aspergillus subgen. Circumdati</taxon>
    </lineage>
</organism>
<dbReference type="GeneID" id="37111482"/>
<dbReference type="EMBL" id="MSFK01000025">
    <property type="protein sequence ID" value="PWY78051.1"/>
    <property type="molecule type" value="Genomic_DNA"/>
</dbReference>
<gene>
    <name evidence="3" type="ORF">BO94DRAFT_498084</name>
</gene>
<evidence type="ECO:0000259" key="2">
    <source>
        <dbReference type="Pfam" id="PF26640"/>
    </source>
</evidence>
<feature type="non-terminal residue" evidence="3">
    <location>
        <position position="298"/>
    </location>
</feature>
<dbReference type="PANTHER" id="PTHR10622:SF10">
    <property type="entry name" value="HET DOMAIN-CONTAINING PROTEIN"/>
    <property type="match status" value="1"/>
</dbReference>
<dbReference type="OrthoDB" id="674604at2759"/>
<protein>
    <submittedName>
        <fullName evidence="3">HET-domain-containing protein</fullName>
    </submittedName>
</protein>
<feature type="domain" description="Heterokaryon incompatibility" evidence="1">
    <location>
        <begin position="22"/>
        <end position="108"/>
    </location>
</feature>